<evidence type="ECO:0000256" key="7">
    <source>
        <dbReference type="HAMAP-Rule" id="MF_00259"/>
    </source>
</evidence>
<dbReference type="Pfam" id="PF01571">
    <property type="entry name" value="GCV_T"/>
    <property type="match status" value="1"/>
</dbReference>
<evidence type="ECO:0000313" key="13">
    <source>
        <dbReference type="Proteomes" id="UP000620075"/>
    </source>
</evidence>
<accession>A0A934K9X5</accession>
<evidence type="ECO:0000256" key="2">
    <source>
        <dbReference type="ARBA" id="ARBA00012616"/>
    </source>
</evidence>
<dbReference type="GO" id="GO:0008483">
    <property type="term" value="F:transaminase activity"/>
    <property type="evidence" value="ECO:0007669"/>
    <property type="project" value="UniProtKB-KW"/>
</dbReference>
<dbReference type="FunFam" id="3.30.70.1400:FF:000001">
    <property type="entry name" value="Aminomethyltransferase"/>
    <property type="match status" value="1"/>
</dbReference>
<dbReference type="HAMAP" id="MF_00259">
    <property type="entry name" value="GcvT"/>
    <property type="match status" value="1"/>
</dbReference>
<feature type="binding site" evidence="8">
    <location>
        <position position="196"/>
    </location>
    <ligand>
        <name>substrate</name>
    </ligand>
</feature>
<keyword evidence="4 7" id="KW-0808">Transferase</keyword>
<dbReference type="InterPro" id="IPR013977">
    <property type="entry name" value="GcvT_C"/>
</dbReference>
<name>A0A934K9X5_9BACT</name>
<dbReference type="GO" id="GO:0004047">
    <property type="term" value="F:aminomethyltransferase activity"/>
    <property type="evidence" value="ECO:0007669"/>
    <property type="project" value="UniProtKB-UniRule"/>
</dbReference>
<dbReference type="NCBIfam" id="TIGR00528">
    <property type="entry name" value="gcvT"/>
    <property type="match status" value="1"/>
</dbReference>
<dbReference type="EC" id="2.1.2.10" evidence="2 7"/>
<evidence type="ECO:0000256" key="4">
    <source>
        <dbReference type="ARBA" id="ARBA00022679"/>
    </source>
</evidence>
<sequence length="376" mass="40873">MSLARRRTALFEQHRAAGGRLVDFAGWEMPQQYSSVKSEQRAVREGAGLFDVSHMGRFELAGEGAASFLQTVVTNDLSRLEPNRSQYNLLCQENGGILDDLVVYRTQRRWLVVVNASNRERDANWLKERAPAGVQLVDRSEELALLALQGPLAQDQLPAEGVDLDAIPYFGSAEGKVAGVRMLISRTGYTGEDGFELFAPAESAAAVWHALLERGAQPCGLACRDVCRLEAGLRLYGNDMDRTVNPYEAGLGWTVKLEKGEFVGRSALAEVKARGPKRRIVGLRAGPRTIPRHGAILSRAEEAIGEVTSGTHSFWLDAGIGLGLVRPECAEPASRLSFESRGTRASAEVTSLPFYRGSAGKPPRNRAAVTVKSDSP</sequence>
<evidence type="ECO:0000256" key="3">
    <source>
        <dbReference type="ARBA" id="ARBA00022576"/>
    </source>
</evidence>
<comment type="caution">
    <text evidence="12">The sequence shown here is derived from an EMBL/GenBank/DDBJ whole genome shotgun (WGS) entry which is preliminary data.</text>
</comment>
<organism evidence="12 13">
    <name type="scientific">Candidatus Dormiibacter inghamiae</name>
    <dbReference type="NCBI Taxonomy" id="3127013"/>
    <lineage>
        <taxon>Bacteria</taxon>
        <taxon>Bacillati</taxon>
        <taxon>Candidatus Dormiibacterota</taxon>
        <taxon>Candidatus Dormibacteria</taxon>
        <taxon>Candidatus Dormibacterales</taxon>
        <taxon>Candidatus Dormibacteraceae</taxon>
        <taxon>Candidatus Dormiibacter</taxon>
    </lineage>
</organism>
<comment type="function">
    <text evidence="7">The glycine cleavage system catalyzes the degradation of glycine.</text>
</comment>
<feature type="region of interest" description="Disordered" evidence="9">
    <location>
        <begin position="354"/>
        <end position="376"/>
    </location>
</feature>
<reference evidence="12 13" key="1">
    <citation type="submission" date="2020-10" db="EMBL/GenBank/DDBJ databases">
        <title>Ca. Dormibacterota MAGs.</title>
        <authorList>
            <person name="Montgomery K."/>
        </authorList>
    </citation>
    <scope>NUCLEOTIDE SEQUENCE [LARGE SCALE GENOMIC DNA]</scope>
    <source>
        <strain evidence="12">SC8811_S16_3</strain>
    </source>
</reference>
<dbReference type="InterPro" id="IPR027266">
    <property type="entry name" value="TrmE/GcvT-like"/>
</dbReference>
<dbReference type="GO" id="GO:0005829">
    <property type="term" value="C:cytosol"/>
    <property type="evidence" value="ECO:0007669"/>
    <property type="project" value="TreeGrafter"/>
</dbReference>
<dbReference type="Proteomes" id="UP000620075">
    <property type="component" value="Unassembled WGS sequence"/>
</dbReference>
<dbReference type="InterPro" id="IPR022903">
    <property type="entry name" value="GcvT_bac"/>
</dbReference>
<gene>
    <name evidence="7 12" type="primary">gcvT</name>
    <name evidence="12" type="ORF">JF888_05655</name>
</gene>
<evidence type="ECO:0000256" key="8">
    <source>
        <dbReference type="PIRSR" id="PIRSR006487-1"/>
    </source>
</evidence>
<dbReference type="SUPFAM" id="SSF101790">
    <property type="entry name" value="Aminomethyltransferase beta-barrel domain"/>
    <property type="match status" value="1"/>
</dbReference>
<dbReference type="NCBIfam" id="NF001567">
    <property type="entry name" value="PRK00389.1"/>
    <property type="match status" value="1"/>
</dbReference>
<dbReference type="EMBL" id="JAEKNQ010000021">
    <property type="protein sequence ID" value="MBJ7602664.1"/>
    <property type="molecule type" value="Genomic_DNA"/>
</dbReference>
<comment type="catalytic activity">
    <reaction evidence="6 7">
        <text>N(6)-[(R)-S(8)-aminomethyldihydrolipoyl]-L-lysyl-[protein] + (6S)-5,6,7,8-tetrahydrofolate = N(6)-[(R)-dihydrolipoyl]-L-lysyl-[protein] + (6R)-5,10-methylene-5,6,7,8-tetrahydrofolate + NH4(+)</text>
        <dbReference type="Rhea" id="RHEA:16945"/>
        <dbReference type="Rhea" id="RHEA-COMP:10475"/>
        <dbReference type="Rhea" id="RHEA-COMP:10492"/>
        <dbReference type="ChEBI" id="CHEBI:15636"/>
        <dbReference type="ChEBI" id="CHEBI:28938"/>
        <dbReference type="ChEBI" id="CHEBI:57453"/>
        <dbReference type="ChEBI" id="CHEBI:83100"/>
        <dbReference type="ChEBI" id="CHEBI:83143"/>
        <dbReference type="EC" id="2.1.2.10"/>
    </reaction>
</comment>
<dbReference type="PANTHER" id="PTHR43757">
    <property type="entry name" value="AMINOMETHYLTRANSFERASE"/>
    <property type="match status" value="1"/>
</dbReference>
<dbReference type="InterPro" id="IPR006223">
    <property type="entry name" value="GcvT"/>
</dbReference>
<dbReference type="FunFam" id="4.10.1250.10:FF:000001">
    <property type="entry name" value="Aminomethyltransferase"/>
    <property type="match status" value="1"/>
</dbReference>
<evidence type="ECO:0000313" key="12">
    <source>
        <dbReference type="EMBL" id="MBJ7602664.1"/>
    </source>
</evidence>
<evidence type="ECO:0000256" key="6">
    <source>
        <dbReference type="ARBA" id="ARBA00047665"/>
    </source>
</evidence>
<feature type="domain" description="GCVT N-terminal" evidence="10">
    <location>
        <begin position="10"/>
        <end position="259"/>
    </location>
</feature>
<proteinExistence type="inferred from homology"/>
<evidence type="ECO:0000256" key="1">
    <source>
        <dbReference type="ARBA" id="ARBA00008609"/>
    </source>
</evidence>
<dbReference type="InterPro" id="IPR006222">
    <property type="entry name" value="GCVT_N"/>
</dbReference>
<dbReference type="PIRSF" id="PIRSF006487">
    <property type="entry name" value="GcvT"/>
    <property type="match status" value="1"/>
</dbReference>
<keyword evidence="3 7" id="KW-0032">Aminotransferase</keyword>
<dbReference type="InterPro" id="IPR029043">
    <property type="entry name" value="GcvT/YgfZ_C"/>
</dbReference>
<comment type="similarity">
    <text evidence="1 7">Belongs to the GcvT family.</text>
</comment>
<dbReference type="GO" id="GO:0005960">
    <property type="term" value="C:glycine cleavage complex"/>
    <property type="evidence" value="ECO:0007669"/>
    <property type="project" value="InterPro"/>
</dbReference>
<dbReference type="GO" id="GO:0019464">
    <property type="term" value="P:glycine decarboxylation via glycine cleavage system"/>
    <property type="evidence" value="ECO:0007669"/>
    <property type="project" value="UniProtKB-UniRule"/>
</dbReference>
<dbReference type="SUPFAM" id="SSF103025">
    <property type="entry name" value="Folate-binding domain"/>
    <property type="match status" value="1"/>
</dbReference>
<evidence type="ECO:0000256" key="5">
    <source>
        <dbReference type="ARBA" id="ARBA00031395"/>
    </source>
</evidence>
<dbReference type="PANTHER" id="PTHR43757:SF2">
    <property type="entry name" value="AMINOMETHYLTRANSFERASE, MITOCHONDRIAL"/>
    <property type="match status" value="1"/>
</dbReference>
<evidence type="ECO:0000259" key="10">
    <source>
        <dbReference type="Pfam" id="PF01571"/>
    </source>
</evidence>
<protein>
    <recommendedName>
        <fullName evidence="2 7">Aminomethyltransferase</fullName>
        <ecNumber evidence="2 7">2.1.2.10</ecNumber>
    </recommendedName>
    <alternativeName>
        <fullName evidence="5 7">Glycine cleavage system T protein</fullName>
    </alternativeName>
</protein>
<evidence type="ECO:0000259" key="11">
    <source>
        <dbReference type="Pfam" id="PF08669"/>
    </source>
</evidence>
<dbReference type="InterPro" id="IPR028896">
    <property type="entry name" value="GcvT/YgfZ/DmdA"/>
</dbReference>
<dbReference type="Pfam" id="PF08669">
    <property type="entry name" value="GCV_T_C"/>
    <property type="match status" value="1"/>
</dbReference>
<evidence type="ECO:0000256" key="9">
    <source>
        <dbReference type="SAM" id="MobiDB-lite"/>
    </source>
</evidence>
<dbReference type="AlphaFoldDB" id="A0A934K9X5"/>
<comment type="subunit">
    <text evidence="7">The glycine cleavage system is composed of four proteins: P, T, L and H.</text>
</comment>
<feature type="domain" description="Aminomethyltransferase C-terminal" evidence="11">
    <location>
        <begin position="278"/>
        <end position="355"/>
    </location>
</feature>
<dbReference type="Gene3D" id="3.30.1360.120">
    <property type="entry name" value="Probable tRNA modification gtpase trme, domain 1"/>
    <property type="match status" value="1"/>
</dbReference>